<evidence type="ECO:0000313" key="2">
    <source>
        <dbReference type="EMBL" id="SJM89010.1"/>
    </source>
</evidence>
<sequence>MRCKAALIFPVQLSNYVGINIYVLVLAIANKTAVLFFTWIEIAVNFIFAMY</sequence>
<evidence type="ECO:0000313" key="3">
    <source>
        <dbReference type="Proteomes" id="UP000195667"/>
    </source>
</evidence>
<keyword evidence="1" id="KW-0812">Transmembrane</keyword>
<dbReference type="Proteomes" id="UP000195667">
    <property type="component" value="Unassembled WGS sequence"/>
</dbReference>
<keyword evidence="1" id="KW-1133">Transmembrane helix</keyword>
<gene>
    <name evidence="2" type="ORF">CRENPOLYSF1_10028</name>
</gene>
<evidence type="ECO:0000256" key="1">
    <source>
        <dbReference type="SAM" id="Phobius"/>
    </source>
</evidence>
<proteinExistence type="predicted"/>
<keyword evidence="3" id="KW-1185">Reference proteome</keyword>
<dbReference type="EMBL" id="FUKI01000001">
    <property type="protein sequence ID" value="SJM89010.1"/>
    <property type="molecule type" value="Genomic_DNA"/>
</dbReference>
<name>A0A1R4GYX7_9GAMM</name>
<organism evidence="2 3">
    <name type="scientific">Crenothrix polyspora</name>
    <dbReference type="NCBI Taxonomy" id="360316"/>
    <lineage>
        <taxon>Bacteria</taxon>
        <taxon>Pseudomonadati</taxon>
        <taxon>Pseudomonadota</taxon>
        <taxon>Gammaproteobacteria</taxon>
        <taxon>Methylococcales</taxon>
        <taxon>Crenotrichaceae</taxon>
        <taxon>Crenothrix</taxon>
    </lineage>
</organism>
<dbReference type="AlphaFoldDB" id="A0A1R4GYX7"/>
<reference evidence="3" key="1">
    <citation type="submission" date="2017-02" db="EMBL/GenBank/DDBJ databases">
        <authorList>
            <person name="Daims H."/>
        </authorList>
    </citation>
    <scope>NUCLEOTIDE SEQUENCE [LARGE SCALE GENOMIC DNA]</scope>
</reference>
<keyword evidence="1" id="KW-0472">Membrane</keyword>
<protein>
    <submittedName>
        <fullName evidence="2">Uncharacterized protein</fullName>
    </submittedName>
</protein>
<feature type="transmembrane region" description="Helical" evidence="1">
    <location>
        <begin position="21"/>
        <end position="48"/>
    </location>
</feature>
<accession>A0A1R4GYX7</accession>